<evidence type="ECO:0000313" key="1">
    <source>
        <dbReference type="EMBL" id="NMG21490.1"/>
    </source>
</evidence>
<name>A0ABX1PAN3_9CYAN</name>
<keyword evidence="2" id="KW-1185">Reference proteome</keyword>
<dbReference type="EMBL" id="QMEB01000167">
    <property type="protein sequence ID" value="NMG21490.1"/>
    <property type="molecule type" value="Genomic_DNA"/>
</dbReference>
<protein>
    <submittedName>
        <fullName evidence="1">Uncharacterized protein</fullName>
    </submittedName>
</protein>
<proteinExistence type="predicted"/>
<organism evidence="1 2">
    <name type="scientific">Brasilonema bromeliae SPC951</name>
    <dbReference type="NCBI Taxonomy" id="385972"/>
    <lineage>
        <taxon>Bacteria</taxon>
        <taxon>Bacillati</taxon>
        <taxon>Cyanobacteriota</taxon>
        <taxon>Cyanophyceae</taxon>
        <taxon>Nostocales</taxon>
        <taxon>Scytonemataceae</taxon>
        <taxon>Brasilonema</taxon>
        <taxon>Bromeliae group (in: Brasilonema)</taxon>
    </lineage>
</organism>
<dbReference type="Proteomes" id="UP000718564">
    <property type="component" value="Unassembled WGS sequence"/>
</dbReference>
<gene>
    <name evidence="1" type="ORF">DP116_19355</name>
</gene>
<evidence type="ECO:0000313" key="2">
    <source>
        <dbReference type="Proteomes" id="UP000718564"/>
    </source>
</evidence>
<sequence length="172" mass="19274">MISHETWLNNVIVSDPKLFQIPICVASLHFVPMLPATQHKWKVPEISPETLVLSFANKSFPTIESWFMALLRLSALDDLLTGVGFLYSREQGTLNRLDGLVVSSLSPKSDLSCFKRCCKKLYLSGRRRLLSLLPNRSKITYNNLLLSLFLPLCASSLASCGSKINIFLADQE</sequence>
<accession>A0ABX1PAN3</accession>
<comment type="caution">
    <text evidence="1">The sequence shown here is derived from an EMBL/GenBank/DDBJ whole genome shotgun (WGS) entry which is preliminary data.</text>
</comment>
<reference evidence="1 2" key="1">
    <citation type="submission" date="2018-06" db="EMBL/GenBank/DDBJ databases">
        <title>Comparative genomics of Brasilonema spp. strains.</title>
        <authorList>
            <person name="Alvarenga D.O."/>
            <person name="Fiore M.F."/>
            <person name="Varani A.M."/>
        </authorList>
    </citation>
    <scope>NUCLEOTIDE SEQUENCE [LARGE SCALE GENOMIC DNA]</scope>
    <source>
        <strain evidence="1 2">SPC951</strain>
    </source>
</reference>